<dbReference type="Proteomes" id="UP000515129">
    <property type="component" value="Chromosome 45"/>
</dbReference>
<evidence type="ECO:0000259" key="3">
    <source>
        <dbReference type="PROSITE" id="PS50013"/>
    </source>
</evidence>
<feature type="compositionally biased region" description="Polar residues" evidence="2">
    <location>
        <begin position="107"/>
        <end position="125"/>
    </location>
</feature>
<dbReference type="CDD" id="cd00024">
    <property type="entry name" value="CD_CSD"/>
    <property type="match status" value="1"/>
</dbReference>
<gene>
    <name evidence="5" type="primary">LOC113062767</name>
</gene>
<feature type="region of interest" description="Disordered" evidence="2">
    <location>
        <begin position="107"/>
        <end position="259"/>
    </location>
</feature>
<dbReference type="GeneID" id="113062767"/>
<dbReference type="AlphaFoldDB" id="A0A6P6LVK7"/>
<protein>
    <submittedName>
        <fullName evidence="5">Mediator of RNA polymerase II transcription subunit 15 isoform X2</fullName>
    </submittedName>
</protein>
<organism evidence="4 5">
    <name type="scientific">Carassius auratus</name>
    <name type="common">Goldfish</name>
    <dbReference type="NCBI Taxonomy" id="7957"/>
    <lineage>
        <taxon>Eukaryota</taxon>
        <taxon>Metazoa</taxon>
        <taxon>Chordata</taxon>
        <taxon>Craniata</taxon>
        <taxon>Vertebrata</taxon>
        <taxon>Euteleostomi</taxon>
        <taxon>Actinopterygii</taxon>
        <taxon>Neopterygii</taxon>
        <taxon>Teleostei</taxon>
        <taxon>Ostariophysi</taxon>
        <taxon>Cypriniformes</taxon>
        <taxon>Cyprinidae</taxon>
        <taxon>Cyprininae</taxon>
        <taxon>Carassius</taxon>
    </lineage>
</organism>
<feature type="region of interest" description="Disordered" evidence="2">
    <location>
        <begin position="299"/>
        <end position="319"/>
    </location>
</feature>
<evidence type="ECO:0000313" key="5">
    <source>
        <dbReference type="RefSeq" id="XP_026088514.1"/>
    </source>
</evidence>
<dbReference type="RefSeq" id="XP_026088514.1">
    <property type="nucleotide sequence ID" value="XM_026232729.1"/>
</dbReference>
<dbReference type="PANTHER" id="PTHR36144">
    <property type="entry name" value="S-ANTIGEN PROTEIN"/>
    <property type="match status" value="1"/>
</dbReference>
<evidence type="ECO:0000313" key="4">
    <source>
        <dbReference type="Proteomes" id="UP000515129"/>
    </source>
</evidence>
<dbReference type="PROSITE" id="PS50013">
    <property type="entry name" value="CHROMO_2"/>
    <property type="match status" value="1"/>
</dbReference>
<dbReference type="GO" id="GO:0005634">
    <property type="term" value="C:nucleus"/>
    <property type="evidence" value="ECO:0007669"/>
    <property type="project" value="UniProtKB-SubCell"/>
</dbReference>
<name>A0A6P6LVK7_CARAU</name>
<dbReference type="InterPro" id="IPR000953">
    <property type="entry name" value="Chromo/chromo_shadow_dom"/>
</dbReference>
<proteinExistence type="predicted"/>
<keyword evidence="4" id="KW-1185">Reference proteome</keyword>
<feature type="domain" description="Chromo" evidence="3">
    <location>
        <begin position="330"/>
        <end position="373"/>
    </location>
</feature>
<dbReference type="InterPro" id="IPR053118">
    <property type="entry name" value="HPI-Adhesin/Ser-rich"/>
</dbReference>
<dbReference type="PANTHER" id="PTHR36144:SF6">
    <property type="entry name" value="S-ANTIGEN PROTEIN"/>
    <property type="match status" value="1"/>
</dbReference>
<accession>A0A6P6LVK7</accession>
<feature type="compositionally biased region" description="Low complexity" evidence="2">
    <location>
        <begin position="126"/>
        <end position="257"/>
    </location>
</feature>
<sequence>MSRTRPVGSAAVPATQASAILIRWRPSKTGWIMSGGRGSGKTAMQQEWFLLPKLQCRNLLLWAIYPFNLYNLLIVDICAGMPLTEGTRPFVDAMKKAYEYLLIKQGPQMSQPQTQSDHQIQTQTHPDQQIETQPDQQVQTQPDQQIETQPDQQIQTQPDQQIQTQPDQQIQTQPDQQVQTQPDQQIQTQPDQQIETQPDQQIQTQPDQQVQTQPDQQIQTQPDQQIETQPDQQIQTQPDQQVQTQPDQQIETQPDQQIHTKAQQIDDGVILNLYFLPSPPHPQTHPEAQQLQIKAEVHTQPQPHPQHKPILPKPRKRKQGCRKCSRQKVWQYDMIVDKRMTEDKAEVKVRWLPCSQCGKTWEDTWEPASQVPS</sequence>
<comment type="subcellular location">
    <subcellularLocation>
        <location evidence="1">Nucleus</location>
    </subcellularLocation>
</comment>
<reference evidence="5" key="1">
    <citation type="submission" date="2025-08" db="UniProtKB">
        <authorList>
            <consortium name="RefSeq"/>
        </authorList>
    </citation>
    <scope>IDENTIFICATION</scope>
    <source>
        <strain evidence="5">Wakin</strain>
        <tissue evidence="5">Muscle</tissue>
    </source>
</reference>
<evidence type="ECO:0000256" key="1">
    <source>
        <dbReference type="ARBA" id="ARBA00004123"/>
    </source>
</evidence>
<evidence type="ECO:0000256" key="2">
    <source>
        <dbReference type="SAM" id="MobiDB-lite"/>
    </source>
</evidence>